<evidence type="ECO:0000313" key="1">
    <source>
        <dbReference type="EMBL" id="SAP16309.1"/>
    </source>
</evidence>
<dbReference type="SUPFAM" id="SSF53335">
    <property type="entry name" value="S-adenosyl-L-methionine-dependent methyltransferases"/>
    <property type="match status" value="1"/>
</dbReference>
<sequence length="261" mass="28253">MTSTFDASLPSASRIYDYLLGGTDHYECDRQAGDAFVAAVPNARNAARATRGFALRAARYAAEQGYDQILDVGAGIPTTPNVHQVVHEVNPRAGVVYVDNDPVAIAKGKALRDEDGVITVNGDLRDPASFLLHPHVRGMLDFNRPIAVLTVAVWHFIRDDDTVARAHAELRDGLPAGSMLALSHGCTDYLSPAMVEAAEKLYGQTSNPMKARTTGEIMRLFDGFDLVEPGLVPLHEWHPREGDPYPEESAEALAAVGVLRP</sequence>
<dbReference type="AlphaFoldDB" id="A0A1M4BKY5"/>
<protein>
    <recommendedName>
        <fullName evidence="2">SAM-dependent methyltransferase</fullName>
    </recommendedName>
</protein>
<dbReference type="Pfam" id="PF04672">
    <property type="entry name" value="Methyltransf_19"/>
    <property type="match status" value="1"/>
</dbReference>
<dbReference type="Gene3D" id="3.40.50.150">
    <property type="entry name" value="Vaccinia Virus protein VP39"/>
    <property type="match status" value="1"/>
</dbReference>
<organism evidence="1">
    <name type="scientific">Nonomuraea gerenzanensis</name>
    <dbReference type="NCBI Taxonomy" id="93944"/>
    <lineage>
        <taxon>Bacteria</taxon>
        <taxon>Bacillati</taxon>
        <taxon>Actinomycetota</taxon>
        <taxon>Actinomycetes</taxon>
        <taxon>Streptosporangiales</taxon>
        <taxon>Streptosporangiaceae</taxon>
        <taxon>Nonomuraea</taxon>
    </lineage>
</organism>
<proteinExistence type="predicted"/>
<dbReference type="EMBL" id="LT559120">
    <property type="protein sequence ID" value="SAP16309.1"/>
    <property type="molecule type" value="Genomic_DNA"/>
</dbReference>
<dbReference type="InterPro" id="IPR006764">
    <property type="entry name" value="SAM_dep_MeTrfase_SAV2177_type"/>
</dbReference>
<dbReference type="InterPro" id="IPR029063">
    <property type="entry name" value="SAM-dependent_MTases_sf"/>
</dbReference>
<dbReference type="RefSeq" id="WP_225267207.1">
    <property type="nucleotide sequence ID" value="NZ_CP084058.1"/>
</dbReference>
<dbReference type="PIRSF" id="PIRSF017393">
    <property type="entry name" value="MTase_SAV2177"/>
    <property type="match status" value="1"/>
</dbReference>
<evidence type="ECO:0008006" key="2">
    <source>
        <dbReference type="Google" id="ProtNLM"/>
    </source>
</evidence>
<accession>A0A1M4BKY5</accession>
<gene>
    <name evidence="1" type="ORF">BN4615_P10972</name>
</gene>
<name>A0A1M4BKY5_9ACTN</name>
<reference evidence="1" key="1">
    <citation type="submission" date="2016-04" db="EMBL/GenBank/DDBJ databases">
        <authorList>
            <person name="Evans L.H."/>
            <person name="Alamgir A."/>
            <person name="Owens N."/>
            <person name="Weber N.D."/>
            <person name="Virtaneva K."/>
            <person name="Barbian K."/>
            <person name="Babar A."/>
            <person name="Rosenke K."/>
        </authorList>
    </citation>
    <scope>NUCLEOTIDE SEQUENCE</scope>
    <source>
        <strain evidence="1">Nono1</strain>
    </source>
</reference>